<comment type="caution">
    <text evidence="1">The sequence shown here is derived from an EMBL/GenBank/DDBJ whole genome shotgun (WGS) entry which is preliminary data.</text>
</comment>
<name>A0ACB7YS03_9ERIC</name>
<reference evidence="1 2" key="1">
    <citation type="journal article" date="2021" name="Hortic Res">
        <title>High-quality reference genome and annotation aids understanding of berry development for evergreen blueberry (Vaccinium darrowii).</title>
        <authorList>
            <person name="Yu J."/>
            <person name="Hulse-Kemp A.M."/>
            <person name="Babiker E."/>
            <person name="Staton M."/>
        </authorList>
    </citation>
    <scope>NUCLEOTIDE SEQUENCE [LARGE SCALE GENOMIC DNA]</scope>
    <source>
        <strain evidence="2">cv. NJ 8807/NJ 8810</strain>
        <tissue evidence="1">Young leaf</tissue>
    </source>
</reference>
<evidence type="ECO:0000313" key="2">
    <source>
        <dbReference type="Proteomes" id="UP000828048"/>
    </source>
</evidence>
<gene>
    <name evidence="1" type="ORF">Vadar_031014</name>
</gene>
<dbReference type="Proteomes" id="UP000828048">
    <property type="component" value="Chromosome 11"/>
</dbReference>
<protein>
    <submittedName>
        <fullName evidence="1">Uncharacterized protein</fullName>
    </submittedName>
</protein>
<accession>A0ACB7YS03</accession>
<proteinExistence type="predicted"/>
<dbReference type="EMBL" id="CM037161">
    <property type="protein sequence ID" value="KAH7855959.1"/>
    <property type="molecule type" value="Genomic_DNA"/>
</dbReference>
<evidence type="ECO:0000313" key="1">
    <source>
        <dbReference type="EMBL" id="KAH7855959.1"/>
    </source>
</evidence>
<organism evidence="1 2">
    <name type="scientific">Vaccinium darrowii</name>
    <dbReference type="NCBI Taxonomy" id="229202"/>
    <lineage>
        <taxon>Eukaryota</taxon>
        <taxon>Viridiplantae</taxon>
        <taxon>Streptophyta</taxon>
        <taxon>Embryophyta</taxon>
        <taxon>Tracheophyta</taxon>
        <taxon>Spermatophyta</taxon>
        <taxon>Magnoliopsida</taxon>
        <taxon>eudicotyledons</taxon>
        <taxon>Gunneridae</taxon>
        <taxon>Pentapetalae</taxon>
        <taxon>asterids</taxon>
        <taxon>Ericales</taxon>
        <taxon>Ericaceae</taxon>
        <taxon>Vaccinioideae</taxon>
        <taxon>Vaccinieae</taxon>
        <taxon>Vaccinium</taxon>
    </lineage>
</organism>
<sequence length="273" mass="30416">MPQVDIDTLVSICSGGSDRKIACEPQQEVTPAGDQTLDDGDEEDKPDQTPPDFPPESFWLSKDAEFDWFDRNAFFERKDSGKGNRDSNSTNLNPNLTSNNVNSSSQRFSKNLKSKAKIIGLPKTQKTSYVDSTNKRRYCKKPANTRLFPKRSESVGNNSNKPMAEPSSPKVSCIGRVRSKRGRKKRSDKKHVEIVERSRAGICGRFMAIFRSRRRTVAPPLEEPPRVSVTVRERRSSVRSESEAGEPPGLGGMMKFASGRRSASSWVADDGNT</sequence>
<keyword evidence="2" id="KW-1185">Reference proteome</keyword>